<dbReference type="Proteomes" id="UP001056012">
    <property type="component" value="Chromosome 2"/>
</dbReference>
<comment type="cofactor">
    <cofactor evidence="1 12">
        <name>Fe cation</name>
        <dbReference type="ChEBI" id="CHEBI:24875"/>
    </cofactor>
</comment>
<dbReference type="InterPro" id="IPR011051">
    <property type="entry name" value="RmlC_Cupin_sf"/>
</dbReference>
<evidence type="ECO:0000256" key="12">
    <source>
        <dbReference type="PIRSR" id="PIRSR605708-2"/>
    </source>
</evidence>
<evidence type="ECO:0000256" key="9">
    <source>
        <dbReference type="ARBA" id="ARBA00023004"/>
    </source>
</evidence>
<keyword evidence="6" id="KW-0828">Tyrosine catabolism</keyword>
<evidence type="ECO:0000256" key="7">
    <source>
        <dbReference type="ARBA" id="ARBA00022964"/>
    </source>
</evidence>
<dbReference type="Pfam" id="PF20510">
    <property type="entry name" value="HgmA_N"/>
    <property type="match status" value="1"/>
</dbReference>
<dbReference type="PANTHER" id="PTHR11056:SF0">
    <property type="entry name" value="HOMOGENTISATE 1,2-DIOXYGENASE"/>
    <property type="match status" value="1"/>
</dbReference>
<evidence type="ECO:0000256" key="6">
    <source>
        <dbReference type="ARBA" id="ARBA00022878"/>
    </source>
</evidence>
<keyword evidence="8" id="KW-0560">Oxidoreductase</keyword>
<evidence type="ECO:0000313" key="17">
    <source>
        <dbReference type="Proteomes" id="UP001056012"/>
    </source>
</evidence>
<protein>
    <recommendedName>
        <fullName evidence="4">homogentisate 1,2-dioxygenase</fullName>
        <ecNumber evidence="4">1.13.11.5</ecNumber>
    </recommendedName>
</protein>
<feature type="active site" description="Proton acceptor" evidence="11">
    <location>
        <position position="305"/>
    </location>
</feature>
<keyword evidence="9 12" id="KW-0408">Iron</keyword>
<feature type="binding site" evidence="12">
    <location>
        <position position="355"/>
    </location>
    <ligand>
        <name>Fe cation</name>
        <dbReference type="ChEBI" id="CHEBI:24875"/>
    </ligand>
</feature>
<evidence type="ECO:0000256" key="1">
    <source>
        <dbReference type="ARBA" id="ARBA00001962"/>
    </source>
</evidence>
<dbReference type="PANTHER" id="PTHR11056">
    <property type="entry name" value="HOMOGENTISATE 1,2-DIOXYGENASE"/>
    <property type="match status" value="1"/>
</dbReference>
<feature type="binding site" evidence="12">
    <location>
        <position position="386"/>
    </location>
    <ligand>
        <name>Fe cation</name>
        <dbReference type="ChEBI" id="CHEBI:24875"/>
    </ligand>
</feature>
<feature type="domain" description="Homogentisate 1,2-dioxygenase N-terminal" evidence="15">
    <location>
        <begin position="13"/>
        <end position="292"/>
    </location>
</feature>
<sequence>MPTTTFTIEEKYTYLDGLRDYHQSEALPGANPIAQNNPQVGPYKLVTESLSGSAFASPRAASSQTWLYRVSASLNRGKYVPYSSELTSAGEKEGPLIYDPNYLTWKDFGMEPGYDWVTSQKVICQSGDIAIKTGLAYSVYAATKHMPPNSAFLSSDGDYLIVPQSGALDIHTEFGNILLRPCEIAVIPRGVKYQVNLVGGPARGYICELFHGHYQLPELGTLGSSGLANPRDFQVPKAIFDGTVSDGVATCEAVDWTVIRKFNGKLFSCTQGQTPFDVAAWHGTYYPYKYDLGRFNVIGSLLYDHPDPSIFTVLTAPSYREPGTALVDFAVFPPRWQVMEDTYWLPPFHMNTMSEFIGMIMKEADPSGDLVFKPFGAMMTRPMTPHGSTKKEHEEERTKEFKPKKIATEPFLAFLFESEVMMGITEAGLKNVESM</sequence>
<feature type="binding site" evidence="12">
    <location>
        <position position="386"/>
    </location>
    <ligand>
        <name>homogentisate</name>
        <dbReference type="ChEBI" id="CHEBI:16169"/>
    </ligand>
</feature>
<accession>A0A9Q8Z2K4</accession>
<dbReference type="Gene3D" id="2.60.120.10">
    <property type="entry name" value="Jelly Rolls"/>
    <property type="match status" value="1"/>
</dbReference>
<evidence type="ECO:0000256" key="2">
    <source>
        <dbReference type="ARBA" id="ARBA00004704"/>
    </source>
</evidence>
<evidence type="ECO:0000259" key="15">
    <source>
        <dbReference type="Pfam" id="PF20510"/>
    </source>
</evidence>
<dbReference type="CDD" id="cd07000">
    <property type="entry name" value="cupin_HGO_N"/>
    <property type="match status" value="1"/>
</dbReference>
<dbReference type="GO" id="GO:0004411">
    <property type="term" value="F:homogentisate 1,2-dioxygenase activity"/>
    <property type="evidence" value="ECO:0007669"/>
    <property type="project" value="UniProtKB-EC"/>
</dbReference>
<dbReference type="GO" id="GO:0006559">
    <property type="term" value="P:L-phenylalanine catabolic process"/>
    <property type="evidence" value="ECO:0007669"/>
    <property type="project" value="UniProtKB-KW"/>
</dbReference>
<feature type="region of interest" description="Disordered" evidence="13">
    <location>
        <begin position="382"/>
        <end position="401"/>
    </location>
</feature>
<name>A0A9Q8Z2K4_CURCL</name>
<keyword evidence="7" id="KW-0223">Dioxygenase</keyword>
<dbReference type="EC" id="1.13.11.5" evidence="4"/>
<dbReference type="GO" id="GO:0006572">
    <property type="term" value="P:L-tyrosine catabolic process"/>
    <property type="evidence" value="ECO:0007669"/>
    <property type="project" value="UniProtKB-KW"/>
</dbReference>
<keyword evidence="10" id="KW-0585">Phenylalanine catabolism</keyword>
<feature type="domain" description="Homogentisate 1,2-dioxygenase C-terminal" evidence="14">
    <location>
        <begin position="294"/>
        <end position="430"/>
    </location>
</feature>
<dbReference type="VEuPathDB" id="FungiDB:yc1106_02035"/>
<dbReference type="GO" id="GO:0046872">
    <property type="term" value="F:metal ion binding"/>
    <property type="evidence" value="ECO:0007669"/>
    <property type="project" value="UniProtKB-KW"/>
</dbReference>
<evidence type="ECO:0000256" key="11">
    <source>
        <dbReference type="PIRSR" id="PIRSR605708-1"/>
    </source>
</evidence>
<proteinExistence type="inferred from homology"/>
<dbReference type="GO" id="GO:0005737">
    <property type="term" value="C:cytoplasm"/>
    <property type="evidence" value="ECO:0007669"/>
    <property type="project" value="TreeGrafter"/>
</dbReference>
<dbReference type="AlphaFoldDB" id="A0A9Q8Z2K4"/>
<dbReference type="OrthoDB" id="1689029at2759"/>
<feature type="compositionally biased region" description="Basic and acidic residues" evidence="13">
    <location>
        <begin position="389"/>
        <end position="401"/>
    </location>
</feature>
<dbReference type="Pfam" id="PF04209">
    <property type="entry name" value="HgmA_C"/>
    <property type="match status" value="1"/>
</dbReference>
<evidence type="ECO:0000256" key="4">
    <source>
        <dbReference type="ARBA" id="ARBA00013127"/>
    </source>
</evidence>
<feature type="binding site" evidence="12">
    <location>
        <position position="349"/>
    </location>
    <ligand>
        <name>Fe cation</name>
        <dbReference type="ChEBI" id="CHEBI:24875"/>
    </ligand>
</feature>
<dbReference type="InterPro" id="IPR005708">
    <property type="entry name" value="Homogentis_dOase"/>
</dbReference>
<evidence type="ECO:0000256" key="5">
    <source>
        <dbReference type="ARBA" id="ARBA00022723"/>
    </source>
</evidence>
<organism evidence="16 17">
    <name type="scientific">Curvularia clavata</name>
    <dbReference type="NCBI Taxonomy" id="95742"/>
    <lineage>
        <taxon>Eukaryota</taxon>
        <taxon>Fungi</taxon>
        <taxon>Dikarya</taxon>
        <taxon>Ascomycota</taxon>
        <taxon>Pezizomycotina</taxon>
        <taxon>Dothideomycetes</taxon>
        <taxon>Pleosporomycetidae</taxon>
        <taxon>Pleosporales</taxon>
        <taxon>Pleosporineae</taxon>
        <taxon>Pleosporaceae</taxon>
        <taxon>Curvularia</taxon>
    </lineage>
</organism>
<dbReference type="SUPFAM" id="SSF51182">
    <property type="entry name" value="RmlC-like cupins"/>
    <property type="match status" value="1"/>
</dbReference>
<evidence type="ECO:0000313" key="16">
    <source>
        <dbReference type="EMBL" id="USP74761.1"/>
    </source>
</evidence>
<reference evidence="16" key="1">
    <citation type="submission" date="2021-12" db="EMBL/GenBank/DDBJ databases">
        <title>Curvularia clavata genome.</title>
        <authorList>
            <person name="Cao Y."/>
        </authorList>
    </citation>
    <scope>NUCLEOTIDE SEQUENCE</scope>
    <source>
        <strain evidence="16">Yc1106</strain>
    </source>
</reference>
<dbReference type="EMBL" id="CP089275">
    <property type="protein sequence ID" value="USP74761.1"/>
    <property type="molecule type" value="Genomic_DNA"/>
</dbReference>
<comment type="similarity">
    <text evidence="3">Belongs to the homogentisate dioxygenase family.</text>
</comment>
<evidence type="ECO:0000256" key="3">
    <source>
        <dbReference type="ARBA" id="ARBA00007757"/>
    </source>
</evidence>
<keyword evidence="17" id="KW-1185">Reference proteome</keyword>
<dbReference type="InterPro" id="IPR046451">
    <property type="entry name" value="HgmA_C"/>
</dbReference>
<evidence type="ECO:0000256" key="13">
    <source>
        <dbReference type="SAM" id="MobiDB-lite"/>
    </source>
</evidence>
<dbReference type="FunFam" id="2.60.120.10:FF:000034">
    <property type="entry name" value="Homogentisate 1,2-dioxygenase"/>
    <property type="match status" value="1"/>
</dbReference>
<evidence type="ECO:0000256" key="8">
    <source>
        <dbReference type="ARBA" id="ARBA00023002"/>
    </source>
</evidence>
<dbReference type="InterPro" id="IPR046452">
    <property type="entry name" value="HgmA_N"/>
</dbReference>
<gene>
    <name evidence="16" type="ORF">yc1106_02035</name>
</gene>
<dbReference type="InterPro" id="IPR014710">
    <property type="entry name" value="RmlC-like_jellyroll"/>
</dbReference>
<evidence type="ECO:0000256" key="10">
    <source>
        <dbReference type="ARBA" id="ARBA00023232"/>
    </source>
</evidence>
<comment type="pathway">
    <text evidence="2">Amino-acid degradation; L-phenylalanine degradation; acetoacetate and fumarate from L-phenylalanine: step 4/6.</text>
</comment>
<keyword evidence="5 12" id="KW-0479">Metal-binding</keyword>
<evidence type="ECO:0000259" key="14">
    <source>
        <dbReference type="Pfam" id="PF04209"/>
    </source>
</evidence>